<dbReference type="InterPro" id="IPR008988">
    <property type="entry name" value="Transcriptional_repressor_C"/>
</dbReference>
<sequence length="75" mass="7844">MPTLADLAPGQRAEVLSVTGPPALVQRLYEFGLLEGEPVEVLARAPLGDPLEIGIGNSRLSLRKSEAAGIGVRPL</sequence>
<keyword evidence="1" id="KW-0408">Iron</keyword>
<accession>A0ABS5C4K0</accession>
<evidence type="ECO:0000313" key="4">
    <source>
        <dbReference type="Proteomes" id="UP000676565"/>
    </source>
</evidence>
<organism evidence="3 4">
    <name type="scientific">Gemmata palustris</name>
    <dbReference type="NCBI Taxonomy" id="2822762"/>
    <lineage>
        <taxon>Bacteria</taxon>
        <taxon>Pseudomonadati</taxon>
        <taxon>Planctomycetota</taxon>
        <taxon>Planctomycetia</taxon>
        <taxon>Gemmatales</taxon>
        <taxon>Gemmataceae</taxon>
        <taxon>Gemmata</taxon>
    </lineage>
</organism>
<dbReference type="InterPro" id="IPR052713">
    <property type="entry name" value="FeoA"/>
</dbReference>
<dbReference type="PANTHER" id="PTHR42954:SF2">
    <property type="entry name" value="FE(2+) TRANSPORT PROTEIN A"/>
    <property type="match status" value="1"/>
</dbReference>
<dbReference type="EMBL" id="JAGKQQ010000002">
    <property type="protein sequence ID" value="MBP3960916.1"/>
    <property type="molecule type" value="Genomic_DNA"/>
</dbReference>
<protein>
    <submittedName>
        <fullName evidence="3">Ferrous iron transport protein A</fullName>
    </submittedName>
</protein>
<evidence type="ECO:0000259" key="2">
    <source>
        <dbReference type="SMART" id="SM00899"/>
    </source>
</evidence>
<proteinExistence type="predicted"/>
<feature type="domain" description="Ferrous iron transporter FeoA-like" evidence="2">
    <location>
        <begin position="2"/>
        <end position="74"/>
    </location>
</feature>
<dbReference type="InterPro" id="IPR038157">
    <property type="entry name" value="FeoA_core_dom"/>
</dbReference>
<name>A0ABS5C4K0_9BACT</name>
<evidence type="ECO:0000256" key="1">
    <source>
        <dbReference type="ARBA" id="ARBA00023004"/>
    </source>
</evidence>
<dbReference type="Pfam" id="PF04023">
    <property type="entry name" value="FeoA"/>
    <property type="match status" value="1"/>
</dbReference>
<dbReference type="PANTHER" id="PTHR42954">
    <property type="entry name" value="FE(2+) TRANSPORT PROTEIN A"/>
    <property type="match status" value="1"/>
</dbReference>
<reference evidence="3 4" key="1">
    <citation type="submission" date="2021-04" db="EMBL/GenBank/DDBJ databases">
        <authorList>
            <person name="Ivanova A."/>
        </authorList>
    </citation>
    <scope>NUCLEOTIDE SEQUENCE [LARGE SCALE GENOMIC DNA]</scope>
    <source>
        <strain evidence="3 4">G18</strain>
    </source>
</reference>
<gene>
    <name evidence="3" type="ORF">J8F10_37315</name>
</gene>
<comment type="caution">
    <text evidence="3">The sequence shown here is derived from an EMBL/GenBank/DDBJ whole genome shotgun (WGS) entry which is preliminary data.</text>
</comment>
<dbReference type="InterPro" id="IPR007167">
    <property type="entry name" value="Fe-transptr_FeoA-like"/>
</dbReference>
<dbReference type="SMART" id="SM00899">
    <property type="entry name" value="FeoA"/>
    <property type="match status" value="1"/>
</dbReference>
<dbReference type="Proteomes" id="UP000676565">
    <property type="component" value="Unassembled WGS sequence"/>
</dbReference>
<dbReference type="SUPFAM" id="SSF50037">
    <property type="entry name" value="C-terminal domain of transcriptional repressors"/>
    <property type="match status" value="1"/>
</dbReference>
<dbReference type="RefSeq" id="WP_210663417.1">
    <property type="nucleotide sequence ID" value="NZ_JAGKQQ010000002.1"/>
</dbReference>
<keyword evidence="4" id="KW-1185">Reference proteome</keyword>
<dbReference type="Gene3D" id="2.30.30.90">
    <property type="match status" value="1"/>
</dbReference>
<evidence type="ECO:0000313" key="3">
    <source>
        <dbReference type="EMBL" id="MBP3960916.1"/>
    </source>
</evidence>